<keyword evidence="10" id="KW-1133">Transmembrane helix</keyword>
<dbReference type="SUPFAM" id="SSF50494">
    <property type="entry name" value="Trypsin-like serine proteases"/>
    <property type="match status" value="1"/>
</dbReference>
<dbReference type="SUPFAM" id="SSF56487">
    <property type="entry name" value="SRCR-like"/>
    <property type="match status" value="1"/>
</dbReference>
<comment type="caution">
    <text evidence="16">Lacks conserved residue(s) required for the propagation of feature annotation.</text>
</comment>
<evidence type="ECO:0000256" key="6">
    <source>
        <dbReference type="ARBA" id="ARBA00022692"/>
    </source>
</evidence>
<dbReference type="FunFam" id="2.40.10.10:FF:000442">
    <property type="match status" value="1"/>
</dbReference>
<dbReference type="InterPro" id="IPR001314">
    <property type="entry name" value="Peptidase_S1A"/>
</dbReference>
<dbReference type="Gene3D" id="4.10.400.10">
    <property type="entry name" value="Low-density Lipoprotein Receptor"/>
    <property type="match status" value="1"/>
</dbReference>
<evidence type="ECO:0000256" key="15">
    <source>
        <dbReference type="PROSITE-ProRule" id="PRU00124"/>
    </source>
</evidence>
<accession>A0A8J1M5X8</accession>
<sequence length="507" mass="56874">MDRHSPVLASVDSFFDAMAVLFDDAHRATTAEAYLRALKQGGRPAEDYTLEFRQWADDTEWNPAALKNQYRFGLSSELKNELAALASLTVWKTSSLFPSNWIGGSENWCDGMVHCPNGEDEMSCVTTKTPLMCEKRCGFSAYCILSSQWCDGVTQCPYGEDEMSCVRLYGADFQLQVYSTVKSAWLPVCSDYWNDDYGKFACQDFGYSRSSYIRYGMLRSVYAPEGYFKLKTESLTSKFYTSIKYSLSCSSGYVVYLRCIGCGLSYNSVTSRISGGSIASYGNWPWQVNLQHRKGDFCGGSIISPRWIVTAAHCVDGSNSYASDWRVFAGTLTLPSYSDTSGHLVQAIYTHPGYKSYDNDIALMKLQDEISYNYNTQPVCLPNSGMIWETGTTCWISGWGKTSETGSTSMYLKYAEVPVLDANECNYNYIHNGRITSSMLCAGYLSGFRDTCQGDDGGPLVTYTNSLWWLVGDTSWGFSCGQTYKPGVYGNMTVFLEWIYFQMRIYS</sequence>
<protein>
    <submittedName>
        <fullName evidence="20">Transmembrane protease serine 2</fullName>
    </submittedName>
</protein>
<evidence type="ECO:0000256" key="3">
    <source>
        <dbReference type="ARBA" id="ARBA00022475"/>
    </source>
</evidence>
<dbReference type="Pfam" id="PF15494">
    <property type="entry name" value="SRCR_2"/>
    <property type="match status" value="1"/>
</dbReference>
<evidence type="ECO:0000259" key="17">
    <source>
        <dbReference type="PROSITE" id="PS50240"/>
    </source>
</evidence>
<dbReference type="PANTHER" id="PTHR24252:SF24">
    <property type="entry name" value="TRANSMEMBRANE PROTEASE SERINE 2-LIKE ISOFORM X1"/>
    <property type="match status" value="1"/>
</dbReference>
<keyword evidence="9" id="KW-0735">Signal-anchor</keyword>
<dbReference type="PROSITE" id="PS50287">
    <property type="entry name" value="SRCR_2"/>
    <property type="match status" value="1"/>
</dbReference>
<keyword evidence="19" id="KW-1185">Reference proteome</keyword>
<dbReference type="PROSITE" id="PS00134">
    <property type="entry name" value="TRYPSIN_HIS"/>
    <property type="match status" value="1"/>
</dbReference>
<keyword evidence="6 20" id="KW-0812">Transmembrane</keyword>
<dbReference type="InterPro" id="IPR036055">
    <property type="entry name" value="LDL_receptor-like_sf"/>
</dbReference>
<gene>
    <name evidence="20" type="primary">tmprss2.8.L</name>
</gene>
<dbReference type="Pfam" id="PF00089">
    <property type="entry name" value="Trypsin"/>
    <property type="match status" value="1"/>
</dbReference>
<dbReference type="InterPro" id="IPR043504">
    <property type="entry name" value="Peptidase_S1_PA_chymotrypsin"/>
</dbReference>
<dbReference type="SUPFAM" id="SSF57424">
    <property type="entry name" value="LDL receptor-like module"/>
    <property type="match status" value="1"/>
</dbReference>
<evidence type="ECO:0000256" key="11">
    <source>
        <dbReference type="ARBA" id="ARBA00023136"/>
    </source>
</evidence>
<dbReference type="FunFam" id="3.10.250.10:FF:000027">
    <property type="entry name" value="Transmembrane serine protease 2"/>
    <property type="match status" value="1"/>
</dbReference>
<dbReference type="PRINTS" id="PR00722">
    <property type="entry name" value="CHYMOTRYPSIN"/>
</dbReference>
<dbReference type="CDD" id="cd00112">
    <property type="entry name" value="LDLa"/>
    <property type="match status" value="1"/>
</dbReference>
<keyword evidence="5 20" id="KW-0645">Protease</keyword>
<keyword evidence="7" id="KW-0378">Hydrolase</keyword>
<evidence type="ECO:0000256" key="12">
    <source>
        <dbReference type="ARBA" id="ARBA00023145"/>
    </source>
</evidence>
<dbReference type="PROSITE" id="PS50068">
    <property type="entry name" value="LDLRA_2"/>
    <property type="match status" value="1"/>
</dbReference>
<dbReference type="PANTHER" id="PTHR24252">
    <property type="entry name" value="ACROSIN-RELATED"/>
    <property type="match status" value="1"/>
</dbReference>
<evidence type="ECO:0000256" key="5">
    <source>
        <dbReference type="ARBA" id="ARBA00022670"/>
    </source>
</evidence>
<dbReference type="InterPro" id="IPR001190">
    <property type="entry name" value="SRCR"/>
</dbReference>
<comment type="subcellular location">
    <subcellularLocation>
        <location evidence="1">Cell membrane</location>
        <topology evidence="1">Single-pass type II membrane protein</topology>
    </subcellularLocation>
    <subcellularLocation>
        <location evidence="2">Secreted</location>
    </subcellularLocation>
</comment>
<reference evidence="20" key="1">
    <citation type="submission" date="2025-08" db="UniProtKB">
        <authorList>
            <consortium name="RefSeq"/>
        </authorList>
    </citation>
    <scope>IDENTIFICATION</scope>
    <source>
        <strain evidence="20">J_2021</strain>
        <tissue evidence="20">Erythrocytes</tissue>
    </source>
</reference>
<dbReference type="InterPro" id="IPR001254">
    <property type="entry name" value="Trypsin_dom"/>
</dbReference>
<evidence type="ECO:0000313" key="19">
    <source>
        <dbReference type="Proteomes" id="UP000186698"/>
    </source>
</evidence>
<proteinExistence type="predicted"/>
<evidence type="ECO:0000256" key="8">
    <source>
        <dbReference type="ARBA" id="ARBA00022825"/>
    </source>
</evidence>
<evidence type="ECO:0000256" key="16">
    <source>
        <dbReference type="PROSITE-ProRule" id="PRU00196"/>
    </source>
</evidence>
<dbReference type="InterPro" id="IPR002172">
    <property type="entry name" value="LDrepeatLR_classA_rpt"/>
</dbReference>
<keyword evidence="13 15" id="KW-1015">Disulfide bond</keyword>
<dbReference type="AlphaFoldDB" id="A0A8J1M5X8"/>
<evidence type="ECO:0000313" key="20">
    <source>
        <dbReference type="RefSeq" id="XP_041437097.1"/>
    </source>
</evidence>
<dbReference type="CTD" id="108707404"/>
<dbReference type="PROSITE" id="PS50240">
    <property type="entry name" value="TRYPSIN_DOM"/>
    <property type="match status" value="1"/>
</dbReference>
<feature type="disulfide bond" evidence="15">
    <location>
        <begin position="150"/>
        <end position="165"/>
    </location>
</feature>
<keyword evidence="8" id="KW-0720">Serine protease</keyword>
<dbReference type="Gene3D" id="3.10.250.10">
    <property type="entry name" value="SRCR-like domain"/>
    <property type="match status" value="1"/>
</dbReference>
<dbReference type="Gene3D" id="2.40.10.10">
    <property type="entry name" value="Trypsin-like serine proteases"/>
    <property type="match status" value="1"/>
</dbReference>
<dbReference type="SMART" id="SM00192">
    <property type="entry name" value="LDLa"/>
    <property type="match status" value="2"/>
</dbReference>
<dbReference type="CDD" id="cd00190">
    <property type="entry name" value="Tryp_SPc"/>
    <property type="match status" value="1"/>
</dbReference>
<dbReference type="SMART" id="SM00202">
    <property type="entry name" value="SR"/>
    <property type="match status" value="1"/>
</dbReference>
<dbReference type="InterPro" id="IPR036772">
    <property type="entry name" value="SRCR-like_dom_sf"/>
</dbReference>
<organism evidence="19 20">
    <name type="scientific">Xenopus laevis</name>
    <name type="common">African clawed frog</name>
    <dbReference type="NCBI Taxonomy" id="8355"/>
    <lineage>
        <taxon>Eukaryota</taxon>
        <taxon>Metazoa</taxon>
        <taxon>Chordata</taxon>
        <taxon>Craniata</taxon>
        <taxon>Vertebrata</taxon>
        <taxon>Euteleostomi</taxon>
        <taxon>Amphibia</taxon>
        <taxon>Batrachia</taxon>
        <taxon>Anura</taxon>
        <taxon>Pipoidea</taxon>
        <taxon>Pipidae</taxon>
        <taxon>Xenopodinae</taxon>
        <taxon>Xenopus</taxon>
        <taxon>Xenopus</taxon>
    </lineage>
</organism>
<keyword evidence="4" id="KW-0964">Secreted</keyword>
<name>A0A8J1M5X8_XENLA</name>
<dbReference type="GO" id="GO:0006508">
    <property type="term" value="P:proteolysis"/>
    <property type="evidence" value="ECO:0007669"/>
    <property type="project" value="UniProtKB-KW"/>
</dbReference>
<evidence type="ECO:0000256" key="4">
    <source>
        <dbReference type="ARBA" id="ARBA00022525"/>
    </source>
</evidence>
<evidence type="ECO:0000256" key="1">
    <source>
        <dbReference type="ARBA" id="ARBA00004401"/>
    </source>
</evidence>
<dbReference type="SMART" id="SM00020">
    <property type="entry name" value="Tryp_SPc"/>
    <property type="match status" value="1"/>
</dbReference>
<keyword evidence="11" id="KW-0472">Membrane</keyword>
<feature type="domain" description="Peptidase S1" evidence="17">
    <location>
        <begin position="273"/>
        <end position="504"/>
    </location>
</feature>
<dbReference type="GO" id="GO:0004252">
    <property type="term" value="F:serine-type endopeptidase activity"/>
    <property type="evidence" value="ECO:0007669"/>
    <property type="project" value="InterPro"/>
</dbReference>
<evidence type="ECO:0000256" key="7">
    <source>
        <dbReference type="ARBA" id="ARBA00022801"/>
    </source>
</evidence>
<keyword evidence="14" id="KW-0325">Glycoprotein</keyword>
<dbReference type="InterPro" id="IPR009003">
    <property type="entry name" value="Peptidase_S1_PA"/>
</dbReference>
<dbReference type="OrthoDB" id="6380398at2759"/>
<dbReference type="Proteomes" id="UP000186698">
    <property type="component" value="Chromosome 2L"/>
</dbReference>
<dbReference type="InterPro" id="IPR018114">
    <property type="entry name" value="TRYPSIN_HIS"/>
</dbReference>
<evidence type="ECO:0000256" key="14">
    <source>
        <dbReference type="ARBA" id="ARBA00023180"/>
    </source>
</evidence>
<keyword evidence="12" id="KW-0865">Zymogen</keyword>
<dbReference type="GO" id="GO:0005576">
    <property type="term" value="C:extracellular region"/>
    <property type="evidence" value="ECO:0007669"/>
    <property type="project" value="UniProtKB-SubCell"/>
</dbReference>
<dbReference type="RefSeq" id="XP_041437097.1">
    <property type="nucleotide sequence ID" value="XM_041581163.1"/>
</dbReference>
<evidence type="ECO:0000259" key="18">
    <source>
        <dbReference type="PROSITE" id="PS50287"/>
    </source>
</evidence>
<dbReference type="GO" id="GO:0005886">
    <property type="term" value="C:plasma membrane"/>
    <property type="evidence" value="ECO:0007669"/>
    <property type="project" value="UniProtKB-SubCell"/>
</dbReference>
<dbReference type="KEGG" id="xla:108707404"/>
<feature type="domain" description="SRCR" evidence="18">
    <location>
        <begin position="166"/>
        <end position="206"/>
    </location>
</feature>
<evidence type="ECO:0000256" key="9">
    <source>
        <dbReference type="ARBA" id="ARBA00022968"/>
    </source>
</evidence>
<dbReference type="GeneID" id="108707404"/>
<evidence type="ECO:0000256" key="2">
    <source>
        <dbReference type="ARBA" id="ARBA00004613"/>
    </source>
</evidence>
<evidence type="ECO:0000256" key="10">
    <source>
        <dbReference type="ARBA" id="ARBA00022989"/>
    </source>
</evidence>
<keyword evidence="3" id="KW-1003">Cell membrane</keyword>
<evidence type="ECO:0000256" key="13">
    <source>
        <dbReference type="ARBA" id="ARBA00023157"/>
    </source>
</evidence>